<dbReference type="Pfam" id="PF04454">
    <property type="entry name" value="Linocin_M18"/>
    <property type="match status" value="1"/>
</dbReference>
<comment type="subcellular location">
    <subcellularLocation>
        <location evidence="1">Encapsulin nanocompartment</location>
    </subcellularLocation>
</comment>
<evidence type="ECO:0000256" key="3">
    <source>
        <dbReference type="ARBA" id="ARBA00033787"/>
    </source>
</evidence>
<dbReference type="EMBL" id="CP113865">
    <property type="protein sequence ID" value="WAM34063.1"/>
    <property type="molecule type" value="Genomic_DNA"/>
</dbReference>
<dbReference type="Gene3D" id="3.30.2400.30">
    <property type="match status" value="1"/>
</dbReference>
<dbReference type="Proteomes" id="UP001164909">
    <property type="component" value="Chromosome"/>
</dbReference>
<reference evidence="5" key="1">
    <citation type="submission" date="2022-12" db="EMBL/GenBank/DDBJ databases">
        <authorList>
            <person name="Bing R.G."/>
            <person name="Willard D.J."/>
            <person name="Manesh M.J.H."/>
            <person name="Laemthong T."/>
            <person name="Crosby J.R."/>
            <person name="Kelly R.M."/>
        </authorList>
    </citation>
    <scope>NUCLEOTIDE SEQUENCE</scope>
    <source>
        <strain evidence="5">DSM 8990</strain>
    </source>
</reference>
<organism evidence="5 6">
    <name type="scientific">Caldicellulosiruptor morganii</name>
    <dbReference type="NCBI Taxonomy" id="1387555"/>
    <lineage>
        <taxon>Bacteria</taxon>
        <taxon>Bacillati</taxon>
        <taxon>Bacillota</taxon>
        <taxon>Bacillota incertae sedis</taxon>
        <taxon>Caldicellulosiruptorales</taxon>
        <taxon>Caldicellulosiruptoraceae</taxon>
        <taxon>Caldicellulosiruptor</taxon>
    </lineage>
</organism>
<proteinExistence type="inferred from homology"/>
<sequence>MDFLQRENSPLTEKQWQQIDLTVIETAKKVLVGRRFLSIFGPLGAQTQTIAADIYEIADTLEPKRKYLPLKMLYEDFELLWNDLEYSKKNLLPLDMSKVSYAAQNCAKKEDELIFWGCNELGLEGIMTAKGVNRLQKSDWKTGENAYVDVAKGVEMLLQKGYVGSFVLVMSPDLFVQLQRIQPSTGMLEYERIRKFLDGNVYKTPVLGNDRAVLLSSDPSSIDLVIGQDMITAYAGNNKLDHEFRIFETVVLRIKRKDSIVIFE</sequence>
<dbReference type="Gene3D" id="3.30.2320.10">
    <property type="entry name" value="hypothetical protein PF0899 domain"/>
    <property type="match status" value="1"/>
</dbReference>
<comment type="similarity">
    <text evidence="2">Belongs to the encapsulin family. Family 1 subfamily.</text>
</comment>
<evidence type="ECO:0000313" key="6">
    <source>
        <dbReference type="Proteomes" id="UP001164909"/>
    </source>
</evidence>
<evidence type="ECO:0000256" key="2">
    <source>
        <dbReference type="ARBA" id="ARBA00033743"/>
    </source>
</evidence>
<dbReference type="RefSeq" id="WP_045168442.1">
    <property type="nucleotide sequence ID" value="NZ_CP113865.1"/>
</dbReference>
<accession>A0ABY7BNQ1</accession>
<dbReference type="NCBIfam" id="NF041155">
    <property type="entry name" value="encap_f1"/>
    <property type="match status" value="1"/>
</dbReference>
<evidence type="ECO:0000256" key="1">
    <source>
        <dbReference type="ARBA" id="ARBA00033738"/>
    </source>
</evidence>
<dbReference type="PANTHER" id="PTHR37165:SF1">
    <property type="entry name" value="TYPE 1 ENCAPSULIN SHELL PROTEIN"/>
    <property type="match status" value="1"/>
</dbReference>
<keyword evidence="6" id="KW-1185">Reference proteome</keyword>
<dbReference type="PANTHER" id="PTHR37165">
    <property type="entry name" value="PEPTIDASE U56 FAMILY"/>
    <property type="match status" value="1"/>
</dbReference>
<evidence type="ECO:0000313" key="5">
    <source>
        <dbReference type="EMBL" id="WAM34063.1"/>
    </source>
</evidence>
<gene>
    <name evidence="5" type="ORF">OTK00_000219</name>
</gene>
<dbReference type="InterPro" id="IPR007544">
    <property type="entry name" value="ENCAP"/>
</dbReference>
<dbReference type="InterPro" id="IPR051429">
    <property type="entry name" value="Encapsulin_nc"/>
</dbReference>
<dbReference type="PIRSF" id="PIRSF019254">
    <property type="entry name" value="CFP29"/>
    <property type="match status" value="1"/>
</dbReference>
<evidence type="ECO:0000256" key="4">
    <source>
        <dbReference type="ARBA" id="ARBA00050023"/>
    </source>
</evidence>
<keyword evidence="3" id="KW-1284">Encapsulin nanocompartment</keyword>
<name>A0ABY7BNQ1_9FIRM</name>
<protein>
    <recommendedName>
        <fullName evidence="4">Type 1 encapsulin shell protein</fullName>
    </recommendedName>
</protein>